<accession>A0ABQ9XN12</accession>
<feature type="region of interest" description="Disordered" evidence="1">
    <location>
        <begin position="54"/>
        <end position="107"/>
    </location>
</feature>
<sequence length="134" mass="15022">MDKKKTAKWTELMVSGPTKATSEAMKRTVPKTVMKTHTSRKRLKKEIVIRMTRISTSNRNTPSIPLATSNICSPNRPPTPTQTMPSLQTNARSSKKRTDNAEGRLCLDTTERTTHQLLRNILSSRFLPLSLSAS</sequence>
<dbReference type="Proteomes" id="UP001281761">
    <property type="component" value="Unassembled WGS sequence"/>
</dbReference>
<proteinExistence type="predicted"/>
<feature type="compositionally biased region" description="Polar residues" evidence="1">
    <location>
        <begin position="54"/>
        <end position="73"/>
    </location>
</feature>
<evidence type="ECO:0000313" key="3">
    <source>
        <dbReference type="Proteomes" id="UP001281761"/>
    </source>
</evidence>
<gene>
    <name evidence="2" type="ORF">BLNAU_12255</name>
</gene>
<dbReference type="EMBL" id="JARBJD010000099">
    <property type="protein sequence ID" value="KAK2952787.1"/>
    <property type="molecule type" value="Genomic_DNA"/>
</dbReference>
<keyword evidence="3" id="KW-1185">Reference proteome</keyword>
<protein>
    <submittedName>
        <fullName evidence="2">Uncharacterized protein</fullName>
    </submittedName>
</protein>
<feature type="compositionally biased region" description="Polar residues" evidence="1">
    <location>
        <begin position="81"/>
        <end position="92"/>
    </location>
</feature>
<organism evidence="2 3">
    <name type="scientific">Blattamonas nauphoetae</name>
    <dbReference type="NCBI Taxonomy" id="2049346"/>
    <lineage>
        <taxon>Eukaryota</taxon>
        <taxon>Metamonada</taxon>
        <taxon>Preaxostyla</taxon>
        <taxon>Oxymonadida</taxon>
        <taxon>Blattamonas</taxon>
    </lineage>
</organism>
<reference evidence="2 3" key="1">
    <citation type="journal article" date="2022" name="bioRxiv">
        <title>Genomics of Preaxostyla Flagellates Illuminates Evolutionary Transitions and the Path Towards Mitochondrial Loss.</title>
        <authorList>
            <person name="Novak L.V.F."/>
            <person name="Treitli S.C."/>
            <person name="Pyrih J."/>
            <person name="Halakuc P."/>
            <person name="Pipaliya S.V."/>
            <person name="Vacek V."/>
            <person name="Brzon O."/>
            <person name="Soukal P."/>
            <person name="Eme L."/>
            <person name="Dacks J.B."/>
            <person name="Karnkowska A."/>
            <person name="Elias M."/>
            <person name="Hampl V."/>
        </authorList>
    </citation>
    <scope>NUCLEOTIDE SEQUENCE [LARGE SCALE GENOMIC DNA]</scope>
    <source>
        <strain evidence="2">NAU3</strain>
        <tissue evidence="2">Gut</tissue>
    </source>
</reference>
<name>A0ABQ9XN12_9EUKA</name>
<comment type="caution">
    <text evidence="2">The sequence shown here is derived from an EMBL/GenBank/DDBJ whole genome shotgun (WGS) entry which is preliminary data.</text>
</comment>
<evidence type="ECO:0000313" key="2">
    <source>
        <dbReference type="EMBL" id="KAK2952787.1"/>
    </source>
</evidence>
<evidence type="ECO:0000256" key="1">
    <source>
        <dbReference type="SAM" id="MobiDB-lite"/>
    </source>
</evidence>